<dbReference type="Pfam" id="PF01192">
    <property type="entry name" value="RNA_pol_Rpb6"/>
    <property type="match status" value="1"/>
</dbReference>
<evidence type="ECO:0000313" key="12">
    <source>
        <dbReference type="Proteomes" id="UP000178417"/>
    </source>
</evidence>
<protein>
    <recommendedName>
        <fullName evidence="3 10">DNA-directed RNA polymerase subunit omega</fullName>
        <shortName evidence="10">RNAP omega subunit</shortName>
        <ecNumber evidence="2 10">2.7.7.6</ecNumber>
    </recommendedName>
    <alternativeName>
        <fullName evidence="10">RNA polymerase omega subunit</fullName>
    </alternativeName>
    <alternativeName>
        <fullName evidence="8 10">Transcriptase subunit omega</fullName>
    </alternativeName>
</protein>
<evidence type="ECO:0000313" key="11">
    <source>
        <dbReference type="EMBL" id="OGC22021.1"/>
    </source>
</evidence>
<comment type="similarity">
    <text evidence="1 10">Belongs to the RNA polymerase subunit omega family.</text>
</comment>
<dbReference type="HAMAP" id="MF_00366">
    <property type="entry name" value="RNApol_bact_RpoZ"/>
    <property type="match status" value="1"/>
</dbReference>
<evidence type="ECO:0000256" key="2">
    <source>
        <dbReference type="ARBA" id="ARBA00012418"/>
    </source>
</evidence>
<dbReference type="PANTHER" id="PTHR34476">
    <property type="entry name" value="DNA-DIRECTED RNA POLYMERASE SUBUNIT OMEGA"/>
    <property type="match status" value="1"/>
</dbReference>
<evidence type="ECO:0000256" key="7">
    <source>
        <dbReference type="ARBA" id="ARBA00023163"/>
    </source>
</evidence>
<dbReference type="Proteomes" id="UP000178417">
    <property type="component" value="Unassembled WGS sequence"/>
</dbReference>
<dbReference type="InterPro" id="IPR003716">
    <property type="entry name" value="DNA-dir_RNA_pol_omega"/>
</dbReference>
<evidence type="ECO:0000256" key="5">
    <source>
        <dbReference type="ARBA" id="ARBA00022679"/>
    </source>
</evidence>
<evidence type="ECO:0000256" key="3">
    <source>
        <dbReference type="ARBA" id="ARBA00013725"/>
    </source>
</evidence>
<dbReference type="GO" id="GO:0003677">
    <property type="term" value="F:DNA binding"/>
    <property type="evidence" value="ECO:0007669"/>
    <property type="project" value="UniProtKB-UniRule"/>
</dbReference>
<dbReference type="GO" id="GO:0000428">
    <property type="term" value="C:DNA-directed RNA polymerase complex"/>
    <property type="evidence" value="ECO:0007669"/>
    <property type="project" value="UniProtKB-KW"/>
</dbReference>
<dbReference type="InterPro" id="IPR036161">
    <property type="entry name" value="RPB6/omega-like_sf"/>
</dbReference>
<comment type="subunit">
    <text evidence="10">The RNAP catalytic core consists of 2 alpha, 1 beta, 1 beta' and 1 omega subunit. When a sigma factor is associated with the core the holoenzyme is formed, which can initiate transcription.</text>
</comment>
<evidence type="ECO:0000256" key="9">
    <source>
        <dbReference type="ARBA" id="ARBA00048552"/>
    </source>
</evidence>
<dbReference type="STRING" id="1802579.A2310_06955"/>
<dbReference type="GO" id="GO:0003899">
    <property type="term" value="F:DNA-directed RNA polymerase activity"/>
    <property type="evidence" value="ECO:0007669"/>
    <property type="project" value="UniProtKB-UniRule"/>
</dbReference>
<comment type="catalytic activity">
    <reaction evidence="9 10">
        <text>RNA(n) + a ribonucleoside 5'-triphosphate = RNA(n+1) + diphosphate</text>
        <dbReference type="Rhea" id="RHEA:21248"/>
        <dbReference type="Rhea" id="RHEA-COMP:14527"/>
        <dbReference type="Rhea" id="RHEA-COMP:17342"/>
        <dbReference type="ChEBI" id="CHEBI:33019"/>
        <dbReference type="ChEBI" id="CHEBI:61557"/>
        <dbReference type="ChEBI" id="CHEBI:140395"/>
        <dbReference type="EC" id="2.7.7.6"/>
    </reaction>
</comment>
<keyword evidence="5 10" id="KW-0808">Transferase</keyword>
<dbReference type="AlphaFoldDB" id="A0A1F4SNK0"/>
<dbReference type="PANTHER" id="PTHR34476:SF1">
    <property type="entry name" value="DNA-DIRECTED RNA POLYMERASE SUBUNIT OMEGA"/>
    <property type="match status" value="1"/>
</dbReference>
<dbReference type="InterPro" id="IPR006110">
    <property type="entry name" value="Pol_omega/Rpo6/RPB6"/>
</dbReference>
<name>A0A1F4SNK0_UNCSA</name>
<reference evidence="11 12" key="1">
    <citation type="journal article" date="2016" name="Nat. Commun.">
        <title>Thousands of microbial genomes shed light on interconnected biogeochemical processes in an aquifer system.</title>
        <authorList>
            <person name="Anantharaman K."/>
            <person name="Brown C.T."/>
            <person name="Hug L.A."/>
            <person name="Sharon I."/>
            <person name="Castelle C.J."/>
            <person name="Probst A.J."/>
            <person name="Thomas B.C."/>
            <person name="Singh A."/>
            <person name="Wilkins M.J."/>
            <person name="Karaoz U."/>
            <person name="Brodie E.L."/>
            <person name="Williams K.H."/>
            <person name="Hubbard S.S."/>
            <person name="Banfield J.F."/>
        </authorList>
    </citation>
    <scope>NUCLEOTIDE SEQUENCE [LARGE SCALE GENOMIC DNA]</scope>
</reference>
<sequence>MTKETKETVDMLLKQAKNKFLLSNAVAGRAKQITEGSLPYVNDFDPTNPIITAIKEIARGKIRIKFVTAESKKPVEVKVVTEEEPAVVSRLAKTGKKSATKEHKEKKK</sequence>
<proteinExistence type="inferred from homology"/>
<evidence type="ECO:0000256" key="10">
    <source>
        <dbReference type="HAMAP-Rule" id="MF_00366"/>
    </source>
</evidence>
<keyword evidence="6 10" id="KW-0548">Nucleotidyltransferase</keyword>
<gene>
    <name evidence="10" type="primary">rpoZ</name>
    <name evidence="11" type="ORF">A2310_06955</name>
</gene>
<dbReference type="GO" id="GO:0006351">
    <property type="term" value="P:DNA-templated transcription"/>
    <property type="evidence" value="ECO:0007669"/>
    <property type="project" value="UniProtKB-UniRule"/>
</dbReference>
<evidence type="ECO:0000256" key="8">
    <source>
        <dbReference type="ARBA" id="ARBA00029924"/>
    </source>
</evidence>
<evidence type="ECO:0000256" key="1">
    <source>
        <dbReference type="ARBA" id="ARBA00006711"/>
    </source>
</evidence>
<evidence type="ECO:0000256" key="6">
    <source>
        <dbReference type="ARBA" id="ARBA00022695"/>
    </source>
</evidence>
<keyword evidence="7 10" id="KW-0804">Transcription</keyword>
<dbReference type="SUPFAM" id="SSF63562">
    <property type="entry name" value="RPB6/omega subunit-like"/>
    <property type="match status" value="1"/>
</dbReference>
<accession>A0A1F4SNK0</accession>
<dbReference type="Gene3D" id="3.90.940.10">
    <property type="match status" value="1"/>
</dbReference>
<dbReference type="SMART" id="SM01409">
    <property type="entry name" value="RNA_pol_Rpb6"/>
    <property type="match status" value="1"/>
</dbReference>
<comment type="caution">
    <text evidence="11">The sequence shown here is derived from an EMBL/GenBank/DDBJ whole genome shotgun (WGS) entry which is preliminary data.</text>
</comment>
<comment type="function">
    <text evidence="10">Promotes RNA polymerase assembly. Latches the N- and C-terminal regions of the beta' subunit thereby facilitating its interaction with the beta and alpha subunits.</text>
</comment>
<dbReference type="EMBL" id="MEUB01000033">
    <property type="protein sequence ID" value="OGC22021.1"/>
    <property type="molecule type" value="Genomic_DNA"/>
</dbReference>
<keyword evidence="4 10" id="KW-0240">DNA-directed RNA polymerase</keyword>
<organism evidence="11 12">
    <name type="scientific">candidate division WOR-1 bacterium RIFOXYB2_FULL_37_13</name>
    <dbReference type="NCBI Taxonomy" id="1802579"/>
    <lineage>
        <taxon>Bacteria</taxon>
        <taxon>Bacillati</taxon>
        <taxon>Saganbacteria</taxon>
    </lineage>
</organism>
<dbReference type="EC" id="2.7.7.6" evidence="2 10"/>
<evidence type="ECO:0000256" key="4">
    <source>
        <dbReference type="ARBA" id="ARBA00022478"/>
    </source>
</evidence>